<dbReference type="Gene3D" id="3.10.20.30">
    <property type="match status" value="1"/>
</dbReference>
<evidence type="ECO:0000313" key="1">
    <source>
        <dbReference type="EMBL" id="RCN23967.1"/>
    </source>
</evidence>
<comment type="caution">
    <text evidence="1">The sequence shown here is derived from an EMBL/GenBank/DDBJ whole genome shotgun (WGS) entry which is preliminary data.</text>
</comment>
<dbReference type="EMBL" id="JOJR01024537">
    <property type="protein sequence ID" value="RCN23967.1"/>
    <property type="molecule type" value="Genomic_DNA"/>
</dbReference>
<name>A0A368F1A0_ANCCA</name>
<dbReference type="InterPro" id="IPR018163">
    <property type="entry name" value="Thr/Ala-tRNA-synth_IIc_edit"/>
</dbReference>
<dbReference type="STRING" id="29170.A0A368F1A0"/>
<reference evidence="1 2" key="1">
    <citation type="submission" date="2014-10" db="EMBL/GenBank/DDBJ databases">
        <title>Draft genome of the hookworm Ancylostoma caninum.</title>
        <authorList>
            <person name="Mitreva M."/>
        </authorList>
    </citation>
    <scope>NUCLEOTIDE SEQUENCE [LARGE SCALE GENOMIC DNA]</scope>
    <source>
        <strain evidence="1 2">Baltimore</strain>
    </source>
</reference>
<organism evidence="1 2">
    <name type="scientific">Ancylostoma caninum</name>
    <name type="common">Dog hookworm</name>
    <dbReference type="NCBI Taxonomy" id="29170"/>
    <lineage>
        <taxon>Eukaryota</taxon>
        <taxon>Metazoa</taxon>
        <taxon>Ecdysozoa</taxon>
        <taxon>Nematoda</taxon>
        <taxon>Chromadorea</taxon>
        <taxon>Rhabditida</taxon>
        <taxon>Rhabditina</taxon>
        <taxon>Rhabditomorpha</taxon>
        <taxon>Strongyloidea</taxon>
        <taxon>Ancylostomatidae</taxon>
        <taxon>Ancylostomatinae</taxon>
        <taxon>Ancylostoma</taxon>
    </lineage>
</organism>
<evidence type="ECO:0008006" key="3">
    <source>
        <dbReference type="Google" id="ProtNLM"/>
    </source>
</evidence>
<dbReference type="AlphaFoldDB" id="A0A368F1A0"/>
<proteinExistence type="predicted"/>
<accession>A0A368F1A0</accession>
<sequence>MLRTLRNLVVTHCRAAATSSNSAVSPISRSEIDSALFDDVQSRVNQHGKTIEKILVTLVNKDGSKKDYLMNRNISTPFDCAKHMNMLLAKRAVLALTSYSEGDTHLECMNEPFRDKCSFELLDFQNEKYAAELNKAYWRSCSVLLAAVLSEGLRDHISVSTLHCEVPDSYFAVDIKGLTSSLSKSDLRDLSLFARSEFVSNSIPFETVFLPAELAIDYGYDSSLRLCRLGTFVTAVDGPVISRSNQIGRFNIVKVSNSLNKIEEHVF</sequence>
<evidence type="ECO:0000313" key="2">
    <source>
        <dbReference type="Proteomes" id="UP000252519"/>
    </source>
</evidence>
<dbReference type="GO" id="GO:0000166">
    <property type="term" value="F:nucleotide binding"/>
    <property type="evidence" value="ECO:0007669"/>
    <property type="project" value="InterPro"/>
</dbReference>
<dbReference type="InterPro" id="IPR012675">
    <property type="entry name" value="Beta-grasp_dom_sf"/>
</dbReference>
<dbReference type="SUPFAM" id="SSF55186">
    <property type="entry name" value="ThrRS/AlaRS common domain"/>
    <property type="match status" value="1"/>
</dbReference>
<dbReference type="Gene3D" id="3.30.980.10">
    <property type="entry name" value="Threonyl-trna Synthetase, Chain A, domain 2"/>
    <property type="match status" value="1"/>
</dbReference>
<protein>
    <recommendedName>
        <fullName evidence="3">TGS domain protein</fullName>
    </recommendedName>
</protein>
<dbReference type="OrthoDB" id="5870821at2759"/>
<gene>
    <name evidence="1" type="ORF">ANCCAN_30344</name>
</gene>
<keyword evidence="2" id="KW-1185">Reference proteome</keyword>
<dbReference type="Proteomes" id="UP000252519">
    <property type="component" value="Unassembled WGS sequence"/>
</dbReference>